<evidence type="ECO:0000256" key="3">
    <source>
        <dbReference type="ARBA" id="ARBA00022692"/>
    </source>
</evidence>
<dbReference type="GO" id="GO:0003400">
    <property type="term" value="P:regulation of COPII vesicle coating"/>
    <property type="evidence" value="ECO:0007669"/>
    <property type="project" value="UniProtKB-UniRule"/>
</dbReference>
<dbReference type="InterPro" id="IPR015943">
    <property type="entry name" value="WD40/YVTN_repeat-like_dom_sf"/>
</dbReference>
<dbReference type="InterPro" id="IPR045260">
    <property type="entry name" value="Sec12-like"/>
</dbReference>
<keyword evidence="1 10" id="KW-0813">Transport</keyword>
<evidence type="ECO:0000256" key="7">
    <source>
        <dbReference type="ARBA" id="ARBA00022927"/>
    </source>
</evidence>
<reference evidence="11" key="2">
    <citation type="submission" date="2023-05" db="EMBL/GenBank/DDBJ databases">
        <authorList>
            <consortium name="Lawrence Berkeley National Laboratory"/>
            <person name="Steindorff A."/>
            <person name="Hensen N."/>
            <person name="Bonometti L."/>
            <person name="Westerberg I."/>
            <person name="Brannstrom I.O."/>
            <person name="Guillou S."/>
            <person name="Cros-Aarteil S."/>
            <person name="Calhoun S."/>
            <person name="Haridas S."/>
            <person name="Kuo A."/>
            <person name="Mondo S."/>
            <person name="Pangilinan J."/>
            <person name="Riley R."/>
            <person name="Labutti K."/>
            <person name="Andreopoulos B."/>
            <person name="Lipzen A."/>
            <person name="Chen C."/>
            <person name="Yanf M."/>
            <person name="Daum C."/>
            <person name="Ng V."/>
            <person name="Clum A."/>
            <person name="Ohm R."/>
            <person name="Martin F."/>
            <person name="Silar P."/>
            <person name="Natvig D."/>
            <person name="Lalanne C."/>
            <person name="Gautier V."/>
            <person name="Ament-Velasquez S.L."/>
            <person name="Kruys A."/>
            <person name="Hutchinson M.I."/>
            <person name="Powell A.J."/>
            <person name="Barry K."/>
            <person name="Miller A.N."/>
            <person name="Grigoriev I.V."/>
            <person name="Debuchy R."/>
            <person name="Gladieux P."/>
            <person name="Thoren M.H."/>
            <person name="Johannesson H."/>
        </authorList>
    </citation>
    <scope>NUCLEOTIDE SEQUENCE</scope>
    <source>
        <strain evidence="11">PSN293</strain>
    </source>
</reference>
<gene>
    <name evidence="11" type="ORF">QBC37DRAFT_439067</name>
</gene>
<dbReference type="EMBL" id="MU858072">
    <property type="protein sequence ID" value="KAK4216088.1"/>
    <property type="molecule type" value="Genomic_DNA"/>
</dbReference>
<keyword evidence="12" id="KW-1185">Reference proteome</keyword>
<keyword evidence="4 10" id="KW-0677">Repeat</keyword>
<keyword evidence="7 10" id="KW-0653">Protein transport</keyword>
<evidence type="ECO:0000256" key="5">
    <source>
        <dbReference type="ARBA" id="ARBA00022824"/>
    </source>
</evidence>
<dbReference type="Gene3D" id="2.130.10.10">
    <property type="entry name" value="YVTN repeat-like/Quinoprotein amine dehydrogenase"/>
    <property type="match status" value="1"/>
</dbReference>
<dbReference type="PANTHER" id="PTHR23284">
    <property type="entry name" value="PROLACTIN REGULATORY ELEMENT BINDING PROTEIN"/>
    <property type="match status" value="1"/>
</dbReference>
<dbReference type="Proteomes" id="UP001301769">
    <property type="component" value="Unassembled WGS sequence"/>
</dbReference>
<evidence type="ECO:0000256" key="9">
    <source>
        <dbReference type="ARBA" id="ARBA00023136"/>
    </source>
</evidence>
<keyword evidence="2 10" id="KW-0853">WD repeat</keyword>
<keyword evidence="3 10" id="KW-0812">Transmembrane</keyword>
<evidence type="ECO:0000313" key="12">
    <source>
        <dbReference type="Proteomes" id="UP001301769"/>
    </source>
</evidence>
<dbReference type="InterPro" id="IPR036322">
    <property type="entry name" value="WD40_repeat_dom_sf"/>
</dbReference>
<reference evidence="11" key="1">
    <citation type="journal article" date="2023" name="Mol. Phylogenet. Evol.">
        <title>Genome-scale phylogeny and comparative genomics of the fungal order Sordariales.</title>
        <authorList>
            <person name="Hensen N."/>
            <person name="Bonometti L."/>
            <person name="Westerberg I."/>
            <person name="Brannstrom I.O."/>
            <person name="Guillou S."/>
            <person name="Cros-Aarteil S."/>
            <person name="Calhoun S."/>
            <person name="Haridas S."/>
            <person name="Kuo A."/>
            <person name="Mondo S."/>
            <person name="Pangilinan J."/>
            <person name="Riley R."/>
            <person name="LaButti K."/>
            <person name="Andreopoulos B."/>
            <person name="Lipzen A."/>
            <person name="Chen C."/>
            <person name="Yan M."/>
            <person name="Daum C."/>
            <person name="Ng V."/>
            <person name="Clum A."/>
            <person name="Steindorff A."/>
            <person name="Ohm R.A."/>
            <person name="Martin F."/>
            <person name="Silar P."/>
            <person name="Natvig D.O."/>
            <person name="Lalanne C."/>
            <person name="Gautier V."/>
            <person name="Ament-Velasquez S.L."/>
            <person name="Kruys A."/>
            <person name="Hutchinson M.I."/>
            <person name="Powell A.J."/>
            <person name="Barry K."/>
            <person name="Miller A.N."/>
            <person name="Grigoriev I.V."/>
            <person name="Debuchy R."/>
            <person name="Gladieux P."/>
            <person name="Hiltunen Thoren M."/>
            <person name="Johannesson H."/>
        </authorList>
    </citation>
    <scope>NUCLEOTIDE SEQUENCE</scope>
    <source>
        <strain evidence="11">PSN293</strain>
    </source>
</reference>
<keyword evidence="6" id="KW-0931">ER-Golgi transport</keyword>
<evidence type="ECO:0000256" key="4">
    <source>
        <dbReference type="ARBA" id="ARBA00022737"/>
    </source>
</evidence>
<dbReference type="GO" id="GO:0006888">
    <property type="term" value="P:endoplasmic reticulum to Golgi vesicle-mediated transport"/>
    <property type="evidence" value="ECO:0007669"/>
    <property type="project" value="UniProtKB-UniRule"/>
</dbReference>
<accession>A0AAN6YCQ2</accession>
<dbReference type="PANTHER" id="PTHR23284:SF0">
    <property type="entry name" value="PROLACTIN REGULATORY ELEMENT-BINDING PROTEIN"/>
    <property type="match status" value="1"/>
</dbReference>
<evidence type="ECO:0000256" key="8">
    <source>
        <dbReference type="ARBA" id="ARBA00022989"/>
    </source>
</evidence>
<comment type="function">
    <text evidence="10">Guanine nucleotide-exchange factor (GEF) required for the formation or budding of transport vesicles from the ER.</text>
</comment>
<feature type="transmembrane region" description="Helical" evidence="10">
    <location>
        <begin position="444"/>
        <end position="463"/>
    </location>
</feature>
<evidence type="ECO:0000256" key="10">
    <source>
        <dbReference type="RuleBase" id="RU369019"/>
    </source>
</evidence>
<protein>
    <recommendedName>
        <fullName evidence="10">Guanine nucleotide-exchange factor SEC12</fullName>
    </recommendedName>
</protein>
<proteinExistence type="inferred from homology"/>
<dbReference type="GO" id="GO:0005085">
    <property type="term" value="F:guanyl-nucleotide exchange factor activity"/>
    <property type="evidence" value="ECO:0007669"/>
    <property type="project" value="InterPro"/>
</dbReference>
<comment type="caution">
    <text evidence="11">The sequence shown here is derived from an EMBL/GenBank/DDBJ whole genome shotgun (WGS) entry which is preliminary data.</text>
</comment>
<keyword evidence="8 10" id="KW-1133">Transmembrane helix</keyword>
<comment type="subcellular location">
    <subcellularLocation>
        <location evidence="10">Endoplasmic reticulum membrane</location>
        <topology evidence="10">Single-pass type II membrane protein</topology>
    </subcellularLocation>
    <subcellularLocation>
        <location evidence="10">Golgi apparatus membrane</location>
        <topology evidence="10">Single-pass type II membrane protein</topology>
    </subcellularLocation>
</comment>
<dbReference type="GO" id="GO:0005789">
    <property type="term" value="C:endoplasmic reticulum membrane"/>
    <property type="evidence" value="ECO:0007669"/>
    <property type="project" value="UniProtKB-SubCell"/>
</dbReference>
<comment type="similarity">
    <text evidence="10">Belongs to the WD repeat SEC12 family.</text>
</comment>
<organism evidence="11 12">
    <name type="scientific">Rhypophila decipiens</name>
    <dbReference type="NCBI Taxonomy" id="261697"/>
    <lineage>
        <taxon>Eukaryota</taxon>
        <taxon>Fungi</taxon>
        <taxon>Dikarya</taxon>
        <taxon>Ascomycota</taxon>
        <taxon>Pezizomycotina</taxon>
        <taxon>Sordariomycetes</taxon>
        <taxon>Sordariomycetidae</taxon>
        <taxon>Sordariales</taxon>
        <taxon>Naviculisporaceae</taxon>
        <taxon>Rhypophila</taxon>
    </lineage>
</organism>
<evidence type="ECO:0000256" key="2">
    <source>
        <dbReference type="ARBA" id="ARBA00022574"/>
    </source>
</evidence>
<dbReference type="AlphaFoldDB" id="A0AAN6YCQ2"/>
<keyword evidence="9 10" id="KW-0472">Membrane</keyword>
<dbReference type="SUPFAM" id="SSF50978">
    <property type="entry name" value="WD40 repeat-like"/>
    <property type="match status" value="1"/>
</dbReference>
<sequence>MAPPIPSTEIQLAYPLYACDFDPQDANRLVVGGGGGKSATGVANKISVLDVSHQDAIQIESEIDLNSNEDSVNTIAVGPRRKNSVLVYAGINSSPEEMEKGKNEHFRIFSADLPSKTKAKAAGPRIAELSRSALFSSTKDANTYQRVLRISQPAAGSNQVGAVATGDAKDAQIAVFDVPATGSAPKSRGRLDLEKEAVDLDILQVAEDEYQLIYCSSYDMYTMNIGNKSTEPYNVFTMPTDESTEQRPVFRSIRYLSPTFAIATANLPKAGGVILQGFRLPAKPGAEGKDGWARLAISASLPKTVTRATGMAVRNLSPPTSGHRQGDAQFVIAVSGQDSSITIYTLDHQVLGDITLIVNLHPVTTLKAVHPAPISGLSFSHFVPPKTPSARQHHLKLASIGSMAKTVTVHSLPLKKLLDKSSSSTRGPPRTPRYILALKGRDPLIRGLVTFMTISVLLVAILAQGFMEIKGLSRPVLGAKYVTPSSWHATWKVHDPYKVLGNNPASLSTNEGHGGVGGSGDGGWLADVLAENQQTSTTPLVILDRSSTAAGLEEGRGYQVETHDEEQDEHKGARSWDELPAALKEAWKEKLKAAGHWAGEEVTGAVFKGVLFGEIAGVVANAVRG</sequence>
<dbReference type="GO" id="GO:0000139">
    <property type="term" value="C:Golgi membrane"/>
    <property type="evidence" value="ECO:0007669"/>
    <property type="project" value="UniProtKB-SubCell"/>
</dbReference>
<dbReference type="GO" id="GO:0015031">
    <property type="term" value="P:protein transport"/>
    <property type="evidence" value="ECO:0007669"/>
    <property type="project" value="UniProtKB-KW"/>
</dbReference>
<name>A0AAN6YCQ2_9PEZI</name>
<evidence type="ECO:0000313" key="11">
    <source>
        <dbReference type="EMBL" id="KAK4216088.1"/>
    </source>
</evidence>
<evidence type="ECO:0000256" key="1">
    <source>
        <dbReference type="ARBA" id="ARBA00022448"/>
    </source>
</evidence>
<evidence type="ECO:0000256" key="6">
    <source>
        <dbReference type="ARBA" id="ARBA00022892"/>
    </source>
</evidence>
<keyword evidence="5 10" id="KW-0256">Endoplasmic reticulum</keyword>